<evidence type="ECO:0000313" key="2">
    <source>
        <dbReference type="Proteomes" id="UP000243415"/>
    </source>
</evidence>
<dbReference type="GeneID" id="40526207"/>
<reference evidence="1 2" key="2">
    <citation type="submission" date="2002-03" db="EMBL/GenBank/DDBJ databases">
        <authorList>
            <person name="Grieco F."/>
        </authorList>
    </citation>
    <scope>NUCLEOTIDE SEQUENCE [LARGE SCALE GENOMIC DNA]</scope>
</reference>
<dbReference type="RefSeq" id="YP_009666028.1">
    <property type="nucleotide sequence ID" value="NC_043417.1"/>
</dbReference>
<dbReference type="InterPro" id="IPR037176">
    <property type="entry name" value="Osmotin/thaumatin-like_sf"/>
</dbReference>
<proteinExistence type="predicted"/>
<dbReference type="PROSITE" id="PS51367">
    <property type="entry name" value="THAUMATIN_2"/>
    <property type="match status" value="1"/>
</dbReference>
<dbReference type="KEGG" id="vg:40526207"/>
<dbReference type="Proteomes" id="UP000243415">
    <property type="component" value="Segment"/>
</dbReference>
<dbReference type="InterPro" id="IPR001938">
    <property type="entry name" value="Thaumatin"/>
</dbReference>
<dbReference type="Pfam" id="PF00314">
    <property type="entry name" value="Thaumatin"/>
    <property type="match status" value="1"/>
</dbReference>
<dbReference type="Gene3D" id="2.60.110.10">
    <property type="entry name" value="Thaumatin"/>
    <property type="match status" value="1"/>
</dbReference>
<reference evidence="1 2" key="1">
    <citation type="submission" date="2002-03" db="EMBL/GenBank/DDBJ databases">
        <title>Partial nucleotide sequence of olive leaf yellowing associated virus genomic RNA.</title>
        <authorList>
            <person name="Saponari M."/>
        </authorList>
    </citation>
    <scope>NUCLEOTIDE SEQUENCE [LARGE SCALE GENOMIC DNA]</scope>
</reference>
<accession>Q8QL60</accession>
<evidence type="ECO:0000313" key="1">
    <source>
        <dbReference type="EMBL" id="CAD29307.1"/>
    </source>
</evidence>
<keyword evidence="2" id="KW-1185">Reference proteome</keyword>
<protein>
    <submittedName>
        <fullName evidence="1">21 kDa protein</fullName>
    </submittedName>
</protein>
<name>Q8QL60_9CLOS</name>
<organism evidence="1 2">
    <name type="scientific">Olive leaf yellowing-associated virus</name>
    <dbReference type="NCBI Taxonomy" id="82791"/>
    <lineage>
        <taxon>Viruses</taxon>
        <taxon>Riboviria</taxon>
        <taxon>Orthornavirae</taxon>
        <taxon>Kitrinoviricota</taxon>
        <taxon>Alsuviricetes</taxon>
        <taxon>Martellivirales</taxon>
        <taxon>Closteroviridae</taxon>
        <taxon>Olivavirus</taxon>
        <taxon>Olivavirus flavioleae</taxon>
    </lineage>
</organism>
<dbReference type="SUPFAM" id="SSF49870">
    <property type="entry name" value="Osmotin, thaumatin-like protein"/>
    <property type="match status" value="1"/>
</dbReference>
<dbReference type="EMBL" id="AJ440010">
    <property type="protein sequence ID" value="CAD29307.1"/>
    <property type="molecule type" value="Genomic_RNA"/>
</dbReference>
<sequence length="190" mass="21866">MKNFKTYFFLSFSFFFFCSLVATCDLPNLCFYNNDYQLIRVLPKGELWEFEPQGTAQRLTVTNCGVLDLRYGYTLLEFTRKEVVTYFDISLVDGFSTPLSVYCSSQPEEVYFSNLCFDTCIFFQGANTCSSPCKINPNIEDCCLPPKYQGSCPSNDWKDTYLNSTKGVYLQPFDDSFSLHTCEANLVVFF</sequence>